<organism evidence="2 3">
    <name type="scientific">Acinetobacter pittii</name>
    <name type="common">Acinetobacter genomosp. 3</name>
    <dbReference type="NCBI Taxonomy" id="48296"/>
    <lineage>
        <taxon>Bacteria</taxon>
        <taxon>Pseudomonadati</taxon>
        <taxon>Pseudomonadota</taxon>
        <taxon>Gammaproteobacteria</taxon>
        <taxon>Moraxellales</taxon>
        <taxon>Moraxellaceae</taxon>
        <taxon>Acinetobacter</taxon>
        <taxon>Acinetobacter calcoaceticus/baumannii complex</taxon>
    </lineage>
</organism>
<proteinExistence type="predicted"/>
<keyword evidence="1" id="KW-1133">Transmembrane helix</keyword>
<feature type="transmembrane region" description="Helical" evidence="1">
    <location>
        <begin position="244"/>
        <end position="266"/>
    </location>
</feature>
<evidence type="ECO:0000256" key="1">
    <source>
        <dbReference type="SAM" id="Phobius"/>
    </source>
</evidence>
<dbReference type="Proteomes" id="UP000501692">
    <property type="component" value="Chromosome"/>
</dbReference>
<dbReference type="RefSeq" id="WP_167563496.1">
    <property type="nucleotide sequence ID" value="NZ_CP049806.1"/>
</dbReference>
<reference evidence="2 3" key="1">
    <citation type="submission" date="2020-03" db="EMBL/GenBank/DDBJ databases">
        <authorList>
            <person name="Zhang L."/>
            <person name="Han X."/>
            <person name="Chen Y."/>
            <person name="Yu Y."/>
        </authorList>
    </citation>
    <scope>NUCLEOTIDE SEQUENCE [LARGE SCALE GENOMIC DNA]</scope>
    <source>
        <strain evidence="2 3">A1254</strain>
    </source>
</reference>
<keyword evidence="1" id="KW-0812">Transmembrane</keyword>
<protein>
    <submittedName>
        <fullName evidence="2">Uncharacterized protein</fullName>
    </submittedName>
</protein>
<name>A0A6H0FU17_ACIPI</name>
<dbReference type="EMBL" id="CP049806">
    <property type="protein sequence ID" value="QIT17828.1"/>
    <property type="molecule type" value="Genomic_DNA"/>
</dbReference>
<gene>
    <name evidence="2" type="ORF">G8E09_08935</name>
</gene>
<keyword evidence="1" id="KW-0472">Membrane</keyword>
<accession>A0A6H0FU17</accession>
<feature type="transmembrane region" description="Helical" evidence="1">
    <location>
        <begin position="278"/>
        <end position="296"/>
    </location>
</feature>
<evidence type="ECO:0000313" key="3">
    <source>
        <dbReference type="Proteomes" id="UP000501692"/>
    </source>
</evidence>
<dbReference type="AlphaFoldDB" id="A0A6H0FU17"/>
<evidence type="ECO:0000313" key="2">
    <source>
        <dbReference type="EMBL" id="QIT17828.1"/>
    </source>
</evidence>
<sequence>MNEQQKNLQYQLTRLKAINNISLIPTFPNNNKEFKLPNQLIHEWTVEFLPNLNECYDKFNNIIKFLKGSTAAEAIEKIKVINQFSDNFIVSINQLNEENTIDLIRVFDDLKSALLSLINQKVFLKEIEDDLTLQEKEIALNFILKTFSNSADFYKREFNKLNSEDQNNLLNKLIFAYNRVTDNTYDPLIFDEINQFLIQTTEKNIRSQEVELKEKEIQTNIRIESAKNESTIIEFKKKAEDLKVYIYLLNAIIVSLFITIILIFFQKYFNHPKETIDFLYSLTLVIAISSFIAFLIKEKNVLSNQYHNYMKCHTELVAMATYVVDIDKNKSEDLKVRLAEKYFTGYLNDNKESTSSFNNNDSMEQLVNLLKEIQKK</sequence>